<dbReference type="InParanoid" id="A0A1B6Q130"/>
<gene>
    <name evidence="2" type="ORF">SORBI_3003G032600</name>
</gene>
<evidence type="ECO:0000256" key="1">
    <source>
        <dbReference type="SAM" id="MobiDB-lite"/>
    </source>
</evidence>
<organism evidence="2 3">
    <name type="scientific">Sorghum bicolor</name>
    <name type="common">Sorghum</name>
    <name type="synonym">Sorghum vulgare</name>
    <dbReference type="NCBI Taxonomy" id="4558"/>
    <lineage>
        <taxon>Eukaryota</taxon>
        <taxon>Viridiplantae</taxon>
        <taxon>Streptophyta</taxon>
        <taxon>Embryophyta</taxon>
        <taxon>Tracheophyta</taxon>
        <taxon>Spermatophyta</taxon>
        <taxon>Magnoliopsida</taxon>
        <taxon>Liliopsida</taxon>
        <taxon>Poales</taxon>
        <taxon>Poaceae</taxon>
        <taxon>PACMAD clade</taxon>
        <taxon>Panicoideae</taxon>
        <taxon>Andropogonodae</taxon>
        <taxon>Andropogoneae</taxon>
        <taxon>Sorghinae</taxon>
        <taxon>Sorghum</taxon>
    </lineage>
</organism>
<accession>A0A1B6Q130</accession>
<sequence>MHGTARARGGLPRVKSMVDTSHSDKPYARHRREMQGYKGLSASSSLTLYKQRRFSKVPTQVPTPIRPTLPQAIAQAFEEFGSFWSPKPDMAKAVQFAEEICKVLKDVPEEVAIAKASGLVAELSRVLNVSTFETRLSQAELTIKTYM</sequence>
<keyword evidence="3" id="KW-1185">Reference proteome</keyword>
<protein>
    <submittedName>
        <fullName evidence="2">Uncharacterized protein</fullName>
    </submittedName>
</protein>
<evidence type="ECO:0000313" key="2">
    <source>
        <dbReference type="EMBL" id="KXG31631.1"/>
    </source>
</evidence>
<reference evidence="3" key="2">
    <citation type="journal article" date="2018" name="Plant J.">
        <title>The Sorghum bicolor reference genome: improved assembly, gene annotations, a transcriptome atlas, and signatures of genome organization.</title>
        <authorList>
            <person name="McCormick R.F."/>
            <person name="Truong S.K."/>
            <person name="Sreedasyam A."/>
            <person name="Jenkins J."/>
            <person name="Shu S."/>
            <person name="Sims D."/>
            <person name="Kennedy M."/>
            <person name="Amirebrahimi M."/>
            <person name="Weers B.D."/>
            <person name="McKinley B."/>
            <person name="Mattison A."/>
            <person name="Morishige D.T."/>
            <person name="Grimwood J."/>
            <person name="Schmutz J."/>
            <person name="Mullet J.E."/>
        </authorList>
    </citation>
    <scope>NUCLEOTIDE SEQUENCE [LARGE SCALE GENOMIC DNA]</scope>
    <source>
        <strain evidence="3">cv. BTx623</strain>
    </source>
</reference>
<evidence type="ECO:0000313" key="3">
    <source>
        <dbReference type="Proteomes" id="UP000000768"/>
    </source>
</evidence>
<dbReference type="AlphaFoldDB" id="A0A1B6Q130"/>
<dbReference type="EMBL" id="CM000762">
    <property type="protein sequence ID" value="KXG31631.1"/>
    <property type="molecule type" value="Genomic_DNA"/>
</dbReference>
<dbReference type="Gramene" id="KXG31631">
    <property type="protein sequence ID" value="KXG31631"/>
    <property type="gene ID" value="SORBI_3003G032600"/>
</dbReference>
<dbReference type="ExpressionAtlas" id="A0A1B6Q130">
    <property type="expression patterns" value="baseline and differential"/>
</dbReference>
<dbReference type="Proteomes" id="UP000000768">
    <property type="component" value="Chromosome 3"/>
</dbReference>
<name>A0A1B6Q130_SORBI</name>
<feature type="region of interest" description="Disordered" evidence="1">
    <location>
        <begin position="1"/>
        <end position="30"/>
    </location>
</feature>
<reference evidence="2 3" key="1">
    <citation type="journal article" date="2009" name="Nature">
        <title>The Sorghum bicolor genome and the diversification of grasses.</title>
        <authorList>
            <person name="Paterson A.H."/>
            <person name="Bowers J.E."/>
            <person name="Bruggmann R."/>
            <person name="Dubchak I."/>
            <person name="Grimwood J."/>
            <person name="Gundlach H."/>
            <person name="Haberer G."/>
            <person name="Hellsten U."/>
            <person name="Mitros T."/>
            <person name="Poliakov A."/>
            <person name="Schmutz J."/>
            <person name="Spannagl M."/>
            <person name="Tang H."/>
            <person name="Wang X."/>
            <person name="Wicker T."/>
            <person name="Bharti A.K."/>
            <person name="Chapman J."/>
            <person name="Feltus F.A."/>
            <person name="Gowik U."/>
            <person name="Grigoriev I.V."/>
            <person name="Lyons E."/>
            <person name="Maher C.A."/>
            <person name="Martis M."/>
            <person name="Narechania A."/>
            <person name="Otillar R.P."/>
            <person name="Penning B.W."/>
            <person name="Salamov A.A."/>
            <person name="Wang Y."/>
            <person name="Zhang L."/>
            <person name="Carpita N.C."/>
            <person name="Freeling M."/>
            <person name="Gingle A.R."/>
            <person name="Hash C.T."/>
            <person name="Keller B."/>
            <person name="Klein P."/>
            <person name="Kresovich S."/>
            <person name="McCann M.C."/>
            <person name="Ming R."/>
            <person name="Peterson D.G."/>
            <person name="Mehboob-ur-Rahman"/>
            <person name="Ware D."/>
            <person name="Westhoff P."/>
            <person name="Mayer K.F."/>
            <person name="Messing J."/>
            <person name="Rokhsar D.S."/>
        </authorList>
    </citation>
    <scope>NUCLEOTIDE SEQUENCE [LARGE SCALE GENOMIC DNA]</scope>
    <source>
        <strain evidence="3">cv. BTx623</strain>
    </source>
</reference>
<proteinExistence type="predicted"/>